<dbReference type="EMBL" id="JBHRTR010000048">
    <property type="protein sequence ID" value="MFC3230692.1"/>
    <property type="molecule type" value="Genomic_DNA"/>
</dbReference>
<organism evidence="1 2">
    <name type="scientific">Marinibaculum pumilum</name>
    <dbReference type="NCBI Taxonomy" id="1766165"/>
    <lineage>
        <taxon>Bacteria</taxon>
        <taxon>Pseudomonadati</taxon>
        <taxon>Pseudomonadota</taxon>
        <taxon>Alphaproteobacteria</taxon>
        <taxon>Rhodospirillales</taxon>
        <taxon>Rhodospirillaceae</taxon>
        <taxon>Marinibaculum</taxon>
    </lineage>
</organism>
<proteinExistence type="predicted"/>
<reference evidence="2" key="1">
    <citation type="journal article" date="2019" name="Int. J. Syst. Evol. Microbiol.">
        <title>The Global Catalogue of Microorganisms (GCM) 10K type strain sequencing project: providing services to taxonomists for standard genome sequencing and annotation.</title>
        <authorList>
            <consortium name="The Broad Institute Genomics Platform"/>
            <consortium name="The Broad Institute Genome Sequencing Center for Infectious Disease"/>
            <person name="Wu L."/>
            <person name="Ma J."/>
        </authorList>
    </citation>
    <scope>NUCLEOTIDE SEQUENCE [LARGE SCALE GENOMIC DNA]</scope>
    <source>
        <strain evidence="2">KCTC 42964</strain>
    </source>
</reference>
<dbReference type="PROSITE" id="PS51318">
    <property type="entry name" value="TAT"/>
    <property type="match status" value="1"/>
</dbReference>
<name>A0ABV7L7U7_9PROT</name>
<dbReference type="InterPro" id="IPR024651">
    <property type="entry name" value="FAD-SLDH_ssu"/>
</dbReference>
<dbReference type="InterPro" id="IPR006311">
    <property type="entry name" value="TAT_signal"/>
</dbReference>
<sequence length="149" mass="14813">MAPIATAVMTRRRMLGLSAGLAAAASIDLPLRSALAAPALDVDAFLALSARLTGRDATDLDPEVGAGILQALQDQGHGGALAALAAESAPAGPLADGIVAAWYSGIAGSGAAARLVTYTDALLWGPLTFTKPGGWCGGATGYWSEPPEA</sequence>
<dbReference type="Proteomes" id="UP001595528">
    <property type="component" value="Unassembled WGS sequence"/>
</dbReference>
<accession>A0ABV7L7U7</accession>
<dbReference type="Pfam" id="PF12318">
    <property type="entry name" value="FAD-SLDH"/>
    <property type="match status" value="2"/>
</dbReference>
<dbReference type="RefSeq" id="WP_379906102.1">
    <property type="nucleotide sequence ID" value="NZ_JBHRTR010000048.1"/>
</dbReference>
<protein>
    <submittedName>
        <fullName evidence="1">Sugar dehydrogenase complex small subunit</fullName>
    </submittedName>
</protein>
<evidence type="ECO:0000313" key="2">
    <source>
        <dbReference type="Proteomes" id="UP001595528"/>
    </source>
</evidence>
<evidence type="ECO:0000313" key="1">
    <source>
        <dbReference type="EMBL" id="MFC3230692.1"/>
    </source>
</evidence>
<comment type="caution">
    <text evidence="1">The sequence shown here is derived from an EMBL/GenBank/DDBJ whole genome shotgun (WGS) entry which is preliminary data.</text>
</comment>
<gene>
    <name evidence="1" type="ORF">ACFOGJ_25815</name>
</gene>
<keyword evidence="2" id="KW-1185">Reference proteome</keyword>